<evidence type="ECO:0000313" key="2">
    <source>
        <dbReference type="EMBL" id="MDR6268857.1"/>
    </source>
</evidence>
<dbReference type="Pfam" id="PF01073">
    <property type="entry name" value="3Beta_HSD"/>
    <property type="match status" value="1"/>
</dbReference>
<dbReference type="EMBL" id="JAVDQF010000001">
    <property type="protein sequence ID" value="MDR6268857.1"/>
    <property type="molecule type" value="Genomic_DNA"/>
</dbReference>
<protein>
    <submittedName>
        <fullName evidence="2">Nucleoside-diphosphate-sugar epimerase</fullName>
    </submittedName>
</protein>
<evidence type="ECO:0000313" key="3">
    <source>
        <dbReference type="Proteomes" id="UP001185069"/>
    </source>
</evidence>
<reference evidence="2 3" key="1">
    <citation type="submission" date="2023-07" db="EMBL/GenBank/DDBJ databases">
        <title>Sequencing the genomes of 1000 actinobacteria strains.</title>
        <authorList>
            <person name="Klenk H.-P."/>
        </authorList>
    </citation>
    <scope>NUCLEOTIDE SEQUENCE [LARGE SCALE GENOMIC DNA]</scope>
    <source>
        <strain evidence="2 3">DSM 14555</strain>
    </source>
</reference>
<dbReference type="SUPFAM" id="SSF51735">
    <property type="entry name" value="NAD(P)-binding Rossmann-fold domains"/>
    <property type="match status" value="1"/>
</dbReference>
<sequence>MATSYLGADQELSRAVNLDLVRTVIEISRESEIQRLVYVSTAAVHGRGPFRGSDLRQLGYAPTSFRSRDRATADRMVLDAGGTVVRPQLILGAGDRWVMPGMSALLRALGGMPLAGAAKVSAIHVDRLGGLVAALAQRGSPGAYAAAELEPVSIAELARSFGERVGLELPTAPLALAAARDIAAGRRLGSSALEMLCHDSWFDASGTFEATGLNPAPREFFDPATADWYRGLLAG</sequence>
<name>A0ABU1J8V2_9MICC</name>
<keyword evidence="3" id="KW-1185">Reference proteome</keyword>
<comment type="caution">
    <text evidence="2">The sequence shown here is derived from an EMBL/GenBank/DDBJ whole genome shotgun (WGS) entry which is preliminary data.</text>
</comment>
<dbReference type="InterPro" id="IPR036291">
    <property type="entry name" value="NAD(P)-bd_dom_sf"/>
</dbReference>
<dbReference type="Proteomes" id="UP001185069">
    <property type="component" value="Unassembled WGS sequence"/>
</dbReference>
<accession>A0ABU1J8V2</accession>
<evidence type="ECO:0000259" key="1">
    <source>
        <dbReference type="Pfam" id="PF01073"/>
    </source>
</evidence>
<dbReference type="InterPro" id="IPR002225">
    <property type="entry name" value="3Beta_OHSteriod_DH/Estase"/>
</dbReference>
<dbReference type="Gene3D" id="3.40.50.720">
    <property type="entry name" value="NAD(P)-binding Rossmann-like Domain"/>
    <property type="match status" value="1"/>
</dbReference>
<gene>
    <name evidence="2" type="ORF">JOE69_001095</name>
</gene>
<proteinExistence type="predicted"/>
<feature type="domain" description="3-beta hydroxysteroid dehydrogenase/isomerase" evidence="1">
    <location>
        <begin position="14"/>
        <end position="117"/>
    </location>
</feature>
<organism evidence="2 3">
    <name type="scientific">Arthrobacter russicus</name>
    <dbReference type="NCBI Taxonomy" id="172040"/>
    <lineage>
        <taxon>Bacteria</taxon>
        <taxon>Bacillati</taxon>
        <taxon>Actinomycetota</taxon>
        <taxon>Actinomycetes</taxon>
        <taxon>Micrococcales</taxon>
        <taxon>Micrococcaceae</taxon>
        <taxon>Arthrobacter</taxon>
    </lineage>
</organism>